<dbReference type="Pfam" id="PF11178">
    <property type="entry name" value="DUF2963"/>
    <property type="match status" value="2"/>
</dbReference>
<organism evidence="4 5">
    <name type="scientific">Hydrangea phyllody phytoplasma</name>
    <dbReference type="NCBI Taxonomy" id="238673"/>
    <lineage>
        <taxon>Bacteria</taxon>
        <taxon>Bacillati</taxon>
        <taxon>Mycoplasmatota</taxon>
        <taxon>Mollicutes</taxon>
        <taxon>Acholeplasmatales</taxon>
        <taxon>Acholeplasmataceae</taxon>
        <taxon>Candidatus Phytoplasma</taxon>
        <taxon>16SrI (Aster yellows group)</taxon>
    </lineage>
</organism>
<evidence type="ECO:0000256" key="1">
    <source>
        <dbReference type="SAM" id="MobiDB-lite"/>
    </source>
</evidence>
<comment type="caution">
    <text evidence="4">The sequence shown here is derived from an EMBL/GenBank/DDBJ whole genome shotgun (WGS) entry which is preliminary data.</text>
</comment>
<proteinExistence type="predicted"/>
<protein>
    <recommendedName>
        <fullName evidence="3">DUF2963 domain-containing protein</fullName>
    </recommendedName>
</protein>
<evidence type="ECO:0000259" key="3">
    <source>
        <dbReference type="Pfam" id="PF11178"/>
    </source>
</evidence>
<dbReference type="EMBL" id="BMZZ01000030">
    <property type="protein sequence ID" value="GFZ75560.1"/>
    <property type="molecule type" value="Genomic_DNA"/>
</dbReference>
<name>A0ABQ1EJX9_9MOLU</name>
<dbReference type="InterPro" id="IPR021348">
    <property type="entry name" value="DUF2963"/>
</dbReference>
<gene>
    <name evidence="4" type="ORF">HPP_5180</name>
</gene>
<dbReference type="RefSeq" id="WP_249402838.1">
    <property type="nucleotide sequence ID" value="NZ_BMZZ01000030.1"/>
</dbReference>
<evidence type="ECO:0000313" key="4">
    <source>
        <dbReference type="EMBL" id="GFZ75560.1"/>
    </source>
</evidence>
<feature type="compositionally biased region" description="Basic and acidic residues" evidence="1">
    <location>
        <begin position="1"/>
        <end position="20"/>
    </location>
</feature>
<feature type="transmembrane region" description="Helical" evidence="2">
    <location>
        <begin position="33"/>
        <end position="54"/>
    </location>
</feature>
<evidence type="ECO:0000256" key="2">
    <source>
        <dbReference type="SAM" id="Phobius"/>
    </source>
</evidence>
<dbReference type="Proteomes" id="UP000677853">
    <property type="component" value="Unassembled WGS sequence"/>
</dbReference>
<keyword evidence="5" id="KW-1185">Reference proteome</keyword>
<feature type="domain" description="DUF2963" evidence="3">
    <location>
        <begin position="181"/>
        <end position="228"/>
    </location>
</feature>
<feature type="region of interest" description="Disordered" evidence="1">
    <location>
        <begin position="1"/>
        <end position="25"/>
    </location>
</feature>
<sequence length="242" mass="28848">MKFVKKETKDQKNTTTTKEHKDKHKQKKHKWSLIHILCLILMVIIMFLSSFILYNKEHKDKIFTQKKESTKLPNPIIQENKPNKENNNEIVNQIKLISNENNLIVTNSNENTQMINIYDSITNNLIKKTTFYPNQKTINFIEKYNPQTKKCLQIKHFTQQGTLFCVIYLDQNTQKITKIIYYQDNNKIDNEAKYSLQTGKKISHTYYLKNGIDIDYIDKYNEKEEISETIEVFQNFGQLFTF</sequence>
<keyword evidence="2" id="KW-1133">Transmembrane helix</keyword>
<reference evidence="4 5" key="1">
    <citation type="journal article" date="2021" name="J. Gen. Plant Pathol.">
        <title>Enrichment of phytoplasma genome DNA through a methyl-CpG binding domain-mediated method for efficient genome sequencing.</title>
        <authorList>
            <person name="Nijo T."/>
            <person name="Iwabuchi N."/>
            <person name="Tokuda R."/>
            <person name="Suzuki T."/>
            <person name="Matsumoto O."/>
            <person name="Miyazaki A."/>
            <person name="Maejima K."/>
            <person name="Oshima K."/>
            <person name="Namba S."/>
            <person name="Yamaji Y."/>
        </authorList>
    </citation>
    <scope>NUCLEOTIDE SEQUENCE [LARGE SCALE GENOMIC DNA]</scope>
    <source>
        <strain evidence="4 5">HP</strain>
    </source>
</reference>
<keyword evidence="2" id="KW-0472">Membrane</keyword>
<feature type="domain" description="DUF2963" evidence="3">
    <location>
        <begin position="110"/>
        <end position="152"/>
    </location>
</feature>
<keyword evidence="2" id="KW-0812">Transmembrane</keyword>
<evidence type="ECO:0000313" key="5">
    <source>
        <dbReference type="Proteomes" id="UP000677853"/>
    </source>
</evidence>
<accession>A0ABQ1EJX9</accession>